<dbReference type="EMBL" id="CAKASE010000046">
    <property type="protein sequence ID" value="CAG9561550.1"/>
    <property type="molecule type" value="Genomic_DNA"/>
</dbReference>
<keyword evidence="2" id="KW-1185">Reference proteome</keyword>
<proteinExistence type="predicted"/>
<comment type="caution">
    <text evidence="1">The sequence shown here is derived from an EMBL/GenBank/DDBJ whole genome shotgun (WGS) entry which is preliminary data.</text>
</comment>
<dbReference type="AlphaFoldDB" id="A0A8J2VZW2"/>
<accession>A0A8J2VZW2</accession>
<protein>
    <submittedName>
        <fullName evidence="1">(African queen) hypothetical protein</fullName>
    </submittedName>
</protein>
<organism evidence="1 2">
    <name type="scientific">Danaus chrysippus</name>
    <name type="common">African queen</name>
    <dbReference type="NCBI Taxonomy" id="151541"/>
    <lineage>
        <taxon>Eukaryota</taxon>
        <taxon>Metazoa</taxon>
        <taxon>Ecdysozoa</taxon>
        <taxon>Arthropoda</taxon>
        <taxon>Hexapoda</taxon>
        <taxon>Insecta</taxon>
        <taxon>Pterygota</taxon>
        <taxon>Neoptera</taxon>
        <taxon>Endopterygota</taxon>
        <taxon>Lepidoptera</taxon>
        <taxon>Glossata</taxon>
        <taxon>Ditrysia</taxon>
        <taxon>Papilionoidea</taxon>
        <taxon>Nymphalidae</taxon>
        <taxon>Danainae</taxon>
        <taxon>Danaini</taxon>
        <taxon>Danaina</taxon>
        <taxon>Danaus</taxon>
        <taxon>Anosia</taxon>
    </lineage>
</organism>
<name>A0A8J2VZW2_9NEOP</name>
<gene>
    <name evidence="1" type="ORF">DCHRY22_LOCUS3042</name>
</gene>
<evidence type="ECO:0000313" key="2">
    <source>
        <dbReference type="Proteomes" id="UP000789524"/>
    </source>
</evidence>
<sequence>MENIQHVGVLKLEGSKNWNVWKLQMKVLLRGQEWLDNGWIIENHGEQTAWANKDAKAQSLIVTRMTDDVMLHIISCSTSAEIWRKLLSVHEQKTETSNHIVQQRFFQYKYDKAADMSVFLLLIKNPRIAVSIEANG</sequence>
<evidence type="ECO:0000313" key="1">
    <source>
        <dbReference type="EMBL" id="CAG9561550.1"/>
    </source>
</evidence>
<dbReference type="Proteomes" id="UP000789524">
    <property type="component" value="Unassembled WGS sequence"/>
</dbReference>
<dbReference type="OrthoDB" id="97058at2759"/>
<reference evidence="1" key="1">
    <citation type="submission" date="2021-09" db="EMBL/GenBank/DDBJ databases">
        <authorList>
            <person name="Martin H S."/>
        </authorList>
    </citation>
    <scope>NUCLEOTIDE SEQUENCE</scope>
</reference>
<dbReference type="Pfam" id="PF14223">
    <property type="entry name" value="Retrotran_gag_2"/>
    <property type="match status" value="1"/>
</dbReference>